<name>A0A2Z6NYG0_TRISU</name>
<dbReference type="GO" id="GO:0045296">
    <property type="term" value="F:cadherin binding"/>
    <property type="evidence" value="ECO:0007669"/>
    <property type="project" value="TreeGrafter"/>
</dbReference>
<proteinExistence type="predicted"/>
<dbReference type="GO" id="GO:0005739">
    <property type="term" value="C:mitochondrion"/>
    <property type="evidence" value="ECO:0007669"/>
    <property type="project" value="TreeGrafter"/>
</dbReference>
<feature type="region of interest" description="Disordered" evidence="1">
    <location>
        <begin position="33"/>
        <end position="112"/>
    </location>
</feature>
<dbReference type="InterPro" id="IPR033371">
    <property type="entry name" value="ARGLU1"/>
</dbReference>
<evidence type="ECO:0000256" key="1">
    <source>
        <dbReference type="SAM" id="MobiDB-lite"/>
    </source>
</evidence>
<sequence>MESEGYEQVVGSDKCFFIARLCHLLLRVKKDGAHNDYFMRRKSRSISPRGRRSPSTTTRRRRSRSPTAKRYRRQRSRSSSLSPAHKSSSSSLGSVEQKTAIEKQRKEEEKKR</sequence>
<dbReference type="AlphaFoldDB" id="A0A2Z6NYG0"/>
<feature type="compositionally biased region" description="Basic residues" evidence="1">
    <location>
        <begin position="40"/>
        <end position="76"/>
    </location>
</feature>
<protein>
    <submittedName>
        <fullName evidence="2">Uncharacterized protein</fullName>
    </submittedName>
</protein>
<dbReference type="PANTHER" id="PTHR31711:SF1">
    <property type="entry name" value="ARGININE AND GLUTAMATE-RICH PROTEIN 1"/>
    <property type="match status" value="1"/>
</dbReference>
<dbReference type="Proteomes" id="UP000242715">
    <property type="component" value="Unassembled WGS sequence"/>
</dbReference>
<evidence type="ECO:0000313" key="3">
    <source>
        <dbReference type="Proteomes" id="UP000242715"/>
    </source>
</evidence>
<organism evidence="2 3">
    <name type="scientific">Trifolium subterraneum</name>
    <name type="common">Subterranean clover</name>
    <dbReference type="NCBI Taxonomy" id="3900"/>
    <lineage>
        <taxon>Eukaryota</taxon>
        <taxon>Viridiplantae</taxon>
        <taxon>Streptophyta</taxon>
        <taxon>Embryophyta</taxon>
        <taxon>Tracheophyta</taxon>
        <taxon>Spermatophyta</taxon>
        <taxon>Magnoliopsida</taxon>
        <taxon>eudicotyledons</taxon>
        <taxon>Gunneridae</taxon>
        <taxon>Pentapetalae</taxon>
        <taxon>rosids</taxon>
        <taxon>fabids</taxon>
        <taxon>Fabales</taxon>
        <taxon>Fabaceae</taxon>
        <taxon>Papilionoideae</taxon>
        <taxon>50 kb inversion clade</taxon>
        <taxon>NPAAA clade</taxon>
        <taxon>Hologalegina</taxon>
        <taxon>IRL clade</taxon>
        <taxon>Trifolieae</taxon>
        <taxon>Trifolium</taxon>
    </lineage>
</organism>
<dbReference type="GO" id="GO:0005654">
    <property type="term" value="C:nucleoplasm"/>
    <property type="evidence" value="ECO:0007669"/>
    <property type="project" value="TreeGrafter"/>
</dbReference>
<keyword evidence="3" id="KW-1185">Reference proteome</keyword>
<accession>A0A2Z6NYG0</accession>
<evidence type="ECO:0000313" key="2">
    <source>
        <dbReference type="EMBL" id="GAU41362.1"/>
    </source>
</evidence>
<reference evidence="3" key="1">
    <citation type="journal article" date="2017" name="Front. Plant Sci.">
        <title>Climate Clever Clovers: New Paradigm to Reduce the Environmental Footprint of Ruminants by Breeding Low Methanogenic Forages Utilizing Haplotype Variation.</title>
        <authorList>
            <person name="Kaur P."/>
            <person name="Appels R."/>
            <person name="Bayer P.E."/>
            <person name="Keeble-Gagnere G."/>
            <person name="Wang J."/>
            <person name="Hirakawa H."/>
            <person name="Shirasawa K."/>
            <person name="Vercoe P."/>
            <person name="Stefanova K."/>
            <person name="Durmic Z."/>
            <person name="Nichols P."/>
            <person name="Revell C."/>
            <person name="Isobe S.N."/>
            <person name="Edwards D."/>
            <person name="Erskine W."/>
        </authorList>
    </citation>
    <scope>NUCLEOTIDE SEQUENCE [LARGE SCALE GENOMIC DNA]</scope>
    <source>
        <strain evidence="3">cv. Daliak</strain>
    </source>
</reference>
<gene>
    <name evidence="2" type="ORF">TSUD_390490</name>
</gene>
<dbReference type="PANTHER" id="PTHR31711">
    <property type="entry name" value="ARGININE AND GLUTAMATE-RICH PROTEIN 1"/>
    <property type="match status" value="1"/>
</dbReference>
<feature type="compositionally biased region" description="Low complexity" evidence="1">
    <location>
        <begin position="77"/>
        <end position="94"/>
    </location>
</feature>
<dbReference type="EMBL" id="DF973860">
    <property type="protein sequence ID" value="GAU41362.1"/>
    <property type="molecule type" value="Genomic_DNA"/>
</dbReference>
<feature type="compositionally biased region" description="Basic and acidic residues" evidence="1">
    <location>
        <begin position="99"/>
        <end position="112"/>
    </location>
</feature>